<dbReference type="SUPFAM" id="SSF51182">
    <property type="entry name" value="RmlC-like cupins"/>
    <property type="match status" value="1"/>
</dbReference>
<gene>
    <name evidence="2" type="ORF">HUT08_12735</name>
</gene>
<sequence length="137" mass="15183">MTATPIDDPTAPIRPVDLFASFLHLHQDGRARAAEPVFEREGDGWQLMTFHVETDADVHGDHWEVHPEAEEVVACLAGGIRLYFRPERPDEAEEEVAVAAGSAVIVPRGRWHRIALDGPSDIMSLTVPRGSRLEKRG</sequence>
<protein>
    <submittedName>
        <fullName evidence="2">Cupin domain-containing protein</fullName>
    </submittedName>
</protein>
<dbReference type="AlphaFoldDB" id="A0A7H8N7D9"/>
<dbReference type="Gene3D" id="2.60.120.10">
    <property type="entry name" value="Jelly Rolls"/>
    <property type="match status" value="1"/>
</dbReference>
<dbReference type="InterPro" id="IPR014710">
    <property type="entry name" value="RmlC-like_jellyroll"/>
</dbReference>
<evidence type="ECO:0000259" key="1">
    <source>
        <dbReference type="Pfam" id="PF07883"/>
    </source>
</evidence>
<name>A0A7H8N7D9_9ACTN</name>
<reference evidence="2 3" key="1">
    <citation type="submission" date="2020-06" db="EMBL/GenBank/DDBJ databases">
        <title>Genome mining for natural products.</title>
        <authorList>
            <person name="Zhang B."/>
            <person name="Shi J."/>
            <person name="Ge H."/>
        </authorList>
    </citation>
    <scope>NUCLEOTIDE SEQUENCE [LARGE SCALE GENOMIC DNA]</scope>
    <source>
        <strain evidence="2 3">NA00687</strain>
    </source>
</reference>
<dbReference type="RefSeq" id="WP_176161998.1">
    <property type="nucleotide sequence ID" value="NZ_CP054929.1"/>
</dbReference>
<accession>A0A7H8N7D9</accession>
<evidence type="ECO:0000313" key="3">
    <source>
        <dbReference type="Proteomes" id="UP000509303"/>
    </source>
</evidence>
<keyword evidence="3" id="KW-1185">Reference proteome</keyword>
<proteinExistence type="predicted"/>
<organism evidence="2 3">
    <name type="scientific">Streptomyces buecherae</name>
    <dbReference type="NCBI Taxonomy" id="2763006"/>
    <lineage>
        <taxon>Bacteria</taxon>
        <taxon>Bacillati</taxon>
        <taxon>Actinomycetota</taxon>
        <taxon>Actinomycetes</taxon>
        <taxon>Kitasatosporales</taxon>
        <taxon>Streptomycetaceae</taxon>
        <taxon>Streptomyces</taxon>
    </lineage>
</organism>
<dbReference type="InterPro" id="IPR011051">
    <property type="entry name" value="RmlC_Cupin_sf"/>
</dbReference>
<evidence type="ECO:0000313" key="2">
    <source>
        <dbReference type="EMBL" id="QKW50263.1"/>
    </source>
</evidence>
<feature type="domain" description="Cupin type-2" evidence="1">
    <location>
        <begin position="53"/>
        <end position="123"/>
    </location>
</feature>
<dbReference type="InterPro" id="IPR013096">
    <property type="entry name" value="Cupin_2"/>
</dbReference>
<dbReference type="Pfam" id="PF07883">
    <property type="entry name" value="Cupin_2"/>
    <property type="match status" value="1"/>
</dbReference>
<dbReference type="Proteomes" id="UP000509303">
    <property type="component" value="Chromosome"/>
</dbReference>
<dbReference type="EMBL" id="CP054929">
    <property type="protein sequence ID" value="QKW50263.1"/>
    <property type="molecule type" value="Genomic_DNA"/>
</dbReference>